<proteinExistence type="predicted"/>
<evidence type="ECO:0000259" key="6">
    <source>
        <dbReference type="PROSITE" id="PS50109"/>
    </source>
</evidence>
<dbReference type="GO" id="GO:0004673">
    <property type="term" value="F:protein histidine kinase activity"/>
    <property type="evidence" value="ECO:0007669"/>
    <property type="project" value="UniProtKB-EC"/>
</dbReference>
<reference evidence="7 8" key="1">
    <citation type="submission" date="2018-04" db="EMBL/GenBank/DDBJ databases">
        <title>Flavobacterium sp. nov., isolated from glacier ice.</title>
        <authorList>
            <person name="Liu Q."/>
            <person name="Xin Y.-H."/>
        </authorList>
    </citation>
    <scope>NUCLEOTIDE SEQUENCE [LARGE SCALE GENOMIC DNA]</scope>
    <source>
        <strain evidence="7 8">LB2P30</strain>
    </source>
</reference>
<comment type="caution">
    <text evidence="7">The sequence shown here is derived from an EMBL/GenBank/DDBJ whole genome shotgun (WGS) entry which is preliminary data.</text>
</comment>
<dbReference type="OrthoDB" id="9796457at2"/>
<dbReference type="SUPFAM" id="SSF55874">
    <property type="entry name" value="ATPase domain of HSP90 chaperone/DNA topoisomerase II/histidine kinase"/>
    <property type="match status" value="1"/>
</dbReference>
<keyword evidence="5" id="KW-0418">Kinase</keyword>
<dbReference type="EMBL" id="QCZH01000023">
    <property type="protein sequence ID" value="PWA07037.1"/>
    <property type="molecule type" value="Genomic_DNA"/>
</dbReference>
<evidence type="ECO:0000256" key="3">
    <source>
        <dbReference type="ARBA" id="ARBA00022553"/>
    </source>
</evidence>
<dbReference type="InterPro" id="IPR004358">
    <property type="entry name" value="Sig_transdc_His_kin-like_C"/>
</dbReference>
<dbReference type="Pfam" id="PF02518">
    <property type="entry name" value="HATPase_c"/>
    <property type="match status" value="1"/>
</dbReference>
<keyword evidence="8" id="KW-1185">Reference proteome</keyword>
<keyword evidence="3" id="KW-0597">Phosphoprotein</keyword>
<evidence type="ECO:0000256" key="4">
    <source>
        <dbReference type="ARBA" id="ARBA00022679"/>
    </source>
</evidence>
<dbReference type="AlphaFoldDB" id="A0A2U1JPD5"/>
<keyword evidence="4" id="KW-0808">Transferase</keyword>
<dbReference type="Proteomes" id="UP000245618">
    <property type="component" value="Unassembled WGS sequence"/>
</dbReference>
<dbReference type="EC" id="2.7.13.3" evidence="2"/>
<dbReference type="PANTHER" id="PTHR43304">
    <property type="entry name" value="PHYTOCHROME-LIKE PROTEIN CPH1"/>
    <property type="match status" value="1"/>
</dbReference>
<comment type="catalytic activity">
    <reaction evidence="1">
        <text>ATP + protein L-histidine = ADP + protein N-phospho-L-histidine.</text>
        <dbReference type="EC" id="2.7.13.3"/>
    </reaction>
</comment>
<protein>
    <recommendedName>
        <fullName evidence="2">histidine kinase</fullName>
        <ecNumber evidence="2">2.7.13.3</ecNumber>
    </recommendedName>
</protein>
<dbReference type="InterPro" id="IPR052162">
    <property type="entry name" value="Sensor_kinase/Photoreceptor"/>
</dbReference>
<dbReference type="InterPro" id="IPR003594">
    <property type="entry name" value="HATPase_dom"/>
</dbReference>
<organism evidence="7 8">
    <name type="scientific">Flavobacterium laiguense</name>
    <dbReference type="NCBI Taxonomy" id="2169409"/>
    <lineage>
        <taxon>Bacteria</taxon>
        <taxon>Pseudomonadati</taxon>
        <taxon>Bacteroidota</taxon>
        <taxon>Flavobacteriia</taxon>
        <taxon>Flavobacteriales</taxon>
        <taxon>Flavobacteriaceae</taxon>
        <taxon>Flavobacterium</taxon>
    </lineage>
</organism>
<dbReference type="PANTHER" id="PTHR43304:SF1">
    <property type="entry name" value="PAC DOMAIN-CONTAINING PROTEIN"/>
    <property type="match status" value="1"/>
</dbReference>
<dbReference type="Gene3D" id="3.30.565.10">
    <property type="entry name" value="Histidine kinase-like ATPase, C-terminal domain"/>
    <property type="match status" value="1"/>
</dbReference>
<gene>
    <name evidence="7" type="ORF">DB891_15030</name>
</gene>
<evidence type="ECO:0000256" key="5">
    <source>
        <dbReference type="ARBA" id="ARBA00022777"/>
    </source>
</evidence>
<feature type="domain" description="Histidine kinase" evidence="6">
    <location>
        <begin position="1"/>
        <end position="64"/>
    </location>
</feature>
<dbReference type="InterPro" id="IPR005467">
    <property type="entry name" value="His_kinase_dom"/>
</dbReference>
<evidence type="ECO:0000256" key="1">
    <source>
        <dbReference type="ARBA" id="ARBA00000085"/>
    </source>
</evidence>
<evidence type="ECO:0000256" key="2">
    <source>
        <dbReference type="ARBA" id="ARBA00012438"/>
    </source>
</evidence>
<dbReference type="PRINTS" id="PR00344">
    <property type="entry name" value="BCTRLSENSOR"/>
</dbReference>
<sequence length="64" mass="7315">MGIEENNREKAFVIFKRLHDREEYSGIRIGLALCKKIIALHGGVIWIESKFGQGSIINFTLPKK</sequence>
<evidence type="ECO:0000313" key="8">
    <source>
        <dbReference type="Proteomes" id="UP000245618"/>
    </source>
</evidence>
<evidence type="ECO:0000313" key="7">
    <source>
        <dbReference type="EMBL" id="PWA07037.1"/>
    </source>
</evidence>
<dbReference type="PROSITE" id="PS50109">
    <property type="entry name" value="HIS_KIN"/>
    <property type="match status" value="1"/>
</dbReference>
<accession>A0A2U1JPD5</accession>
<name>A0A2U1JPD5_9FLAO</name>
<dbReference type="InterPro" id="IPR036890">
    <property type="entry name" value="HATPase_C_sf"/>
</dbReference>